<evidence type="ECO:0000256" key="3">
    <source>
        <dbReference type="ARBA" id="ARBA00022840"/>
    </source>
</evidence>
<dbReference type="GO" id="GO:0005524">
    <property type="term" value="F:ATP binding"/>
    <property type="evidence" value="ECO:0007669"/>
    <property type="project" value="UniProtKB-KW"/>
</dbReference>
<dbReference type="Gene3D" id="3.40.630.30">
    <property type="match status" value="1"/>
</dbReference>
<accession>A0A845KY55</accession>
<dbReference type="InterPro" id="IPR003593">
    <property type="entry name" value="AAA+_ATPase"/>
</dbReference>
<evidence type="ECO:0000313" key="5">
    <source>
        <dbReference type="EMBL" id="MZP28702.1"/>
    </source>
</evidence>
<comment type="caution">
    <text evidence="5">The sequence shown here is derived from an EMBL/GenBank/DDBJ whole genome shotgun (WGS) entry which is preliminary data.</text>
</comment>
<dbReference type="InterPro" id="IPR050166">
    <property type="entry name" value="ABC_transporter_ATP-bind"/>
</dbReference>
<dbReference type="PANTHER" id="PTHR42788:SF13">
    <property type="entry name" value="ALIPHATIC SULFONATES IMPORT ATP-BINDING PROTEIN SSUB"/>
    <property type="match status" value="1"/>
</dbReference>
<dbReference type="PROSITE" id="PS00675">
    <property type="entry name" value="SIGMA54_INTERACT_1"/>
    <property type="match status" value="1"/>
</dbReference>
<evidence type="ECO:0000313" key="6">
    <source>
        <dbReference type="Proteomes" id="UP000463470"/>
    </source>
</evidence>
<dbReference type="SUPFAM" id="SSF52540">
    <property type="entry name" value="P-loop containing nucleoside triphosphate hydrolases"/>
    <property type="match status" value="1"/>
</dbReference>
<gene>
    <name evidence="5" type="ORF">GTO91_03080</name>
</gene>
<dbReference type="CDD" id="cd00267">
    <property type="entry name" value="ABC_ATPase"/>
    <property type="match status" value="1"/>
</dbReference>
<dbReference type="OrthoDB" id="9796171at2"/>
<dbReference type="AlphaFoldDB" id="A0A845KY55"/>
<dbReference type="InterPro" id="IPR025662">
    <property type="entry name" value="Sigma_54_int_dom_ATP-bd_1"/>
</dbReference>
<keyword evidence="2" id="KW-0547">Nucleotide-binding</keyword>
<dbReference type="RefSeq" id="WP_161254681.1">
    <property type="nucleotide sequence ID" value="NZ_WXEY01000002.1"/>
</dbReference>
<dbReference type="PANTHER" id="PTHR42788">
    <property type="entry name" value="TAURINE IMPORT ATP-BINDING PROTEIN-RELATED"/>
    <property type="match status" value="1"/>
</dbReference>
<evidence type="ECO:0000256" key="1">
    <source>
        <dbReference type="ARBA" id="ARBA00022448"/>
    </source>
</evidence>
<reference evidence="5 6" key="1">
    <citation type="submission" date="2020-01" db="EMBL/GenBank/DDBJ databases">
        <title>Whole-genome sequence of Heliobacterium undosum DSM 13378.</title>
        <authorList>
            <person name="Kyndt J.A."/>
            <person name="Meyer T.E."/>
        </authorList>
    </citation>
    <scope>NUCLEOTIDE SEQUENCE [LARGE SCALE GENOMIC DNA]</scope>
    <source>
        <strain evidence="5 6">DSM 13378</strain>
    </source>
</reference>
<dbReference type="InterPro" id="IPR003439">
    <property type="entry name" value="ABC_transporter-like_ATP-bd"/>
</dbReference>
<protein>
    <submittedName>
        <fullName evidence="5">ABC transporter ATP-binding protein</fullName>
    </submittedName>
</protein>
<dbReference type="PROSITE" id="PS50893">
    <property type="entry name" value="ABC_TRANSPORTER_2"/>
    <property type="match status" value="1"/>
</dbReference>
<evidence type="ECO:0000259" key="4">
    <source>
        <dbReference type="PROSITE" id="PS50893"/>
    </source>
</evidence>
<dbReference type="GO" id="GO:0016887">
    <property type="term" value="F:ATP hydrolysis activity"/>
    <property type="evidence" value="ECO:0007669"/>
    <property type="project" value="InterPro"/>
</dbReference>
<organism evidence="5 6">
    <name type="scientific">Heliomicrobium undosum</name>
    <dbReference type="NCBI Taxonomy" id="121734"/>
    <lineage>
        <taxon>Bacteria</taxon>
        <taxon>Bacillati</taxon>
        <taxon>Bacillota</taxon>
        <taxon>Clostridia</taxon>
        <taxon>Eubacteriales</taxon>
        <taxon>Heliobacteriaceae</taxon>
        <taxon>Heliomicrobium</taxon>
    </lineage>
</organism>
<dbReference type="InterPro" id="IPR016181">
    <property type="entry name" value="Acyl_CoA_acyltransferase"/>
</dbReference>
<dbReference type="InterPro" id="IPR027417">
    <property type="entry name" value="P-loop_NTPase"/>
</dbReference>
<dbReference type="SUPFAM" id="SSF55729">
    <property type="entry name" value="Acyl-CoA N-acyltransferases (Nat)"/>
    <property type="match status" value="1"/>
</dbReference>
<dbReference type="EMBL" id="WXEY01000002">
    <property type="protein sequence ID" value="MZP28702.1"/>
    <property type="molecule type" value="Genomic_DNA"/>
</dbReference>
<keyword evidence="3 5" id="KW-0067">ATP-binding</keyword>
<sequence length="453" mass="51016">MQSAVTPRTLAISEAFGLSLDEDQTYTVFNRFDIQIGSGDIMYITGDSGSGKSLLLRELQSRLPKAISTDDIEIPDDVPIIDGVGQDLEQAMYLLSLVGLNDAFILLRKFHELSEGQKYRFMLAKLLESGADAYLMDEFCALLDRETAKVVSFNMQKICRKLGKTLIVATSHTDLIADLHPSILVKKGLEQDVRVEYRSVPNAPACSLISNMQIEPGSLADYHVLSRFHYRQKTVRAVQHIFKLVNGDEVVGVIVYVYPALSLAGRNAYTPRYKAASSEIARRLNDEVTTISRVVIHPKYRGVGLGAKLIRDTMPMTGKRYVEALTVMGRFNPFNEKAGLIPVPYQPKDRFKGVRNQLILLGWDMQRASSWRYNQEKLAGLDERTYQMVAAEIFRRVQQGRVGCVRGGAKKQTVKTAKDFTLQDIAEMIKEAVPREKVYLIWENPDWRAEEAA</sequence>
<feature type="domain" description="ABC transporter" evidence="4">
    <location>
        <begin position="7"/>
        <end position="213"/>
    </location>
</feature>
<dbReference type="SMART" id="SM00382">
    <property type="entry name" value="AAA"/>
    <property type="match status" value="1"/>
</dbReference>
<keyword evidence="1" id="KW-0813">Transport</keyword>
<evidence type="ECO:0000256" key="2">
    <source>
        <dbReference type="ARBA" id="ARBA00022741"/>
    </source>
</evidence>
<proteinExistence type="predicted"/>
<dbReference type="Gene3D" id="3.40.50.300">
    <property type="entry name" value="P-loop containing nucleotide triphosphate hydrolases"/>
    <property type="match status" value="2"/>
</dbReference>
<dbReference type="Proteomes" id="UP000463470">
    <property type="component" value="Unassembled WGS sequence"/>
</dbReference>
<keyword evidence="6" id="KW-1185">Reference proteome</keyword>
<name>A0A845KY55_9FIRM</name>